<dbReference type="Proteomes" id="UP000694904">
    <property type="component" value="Chromosome 2"/>
</dbReference>
<evidence type="ECO:0000256" key="1">
    <source>
        <dbReference type="SAM" id="MobiDB-lite"/>
    </source>
</evidence>
<feature type="region of interest" description="Disordered" evidence="1">
    <location>
        <begin position="42"/>
        <end position="86"/>
    </location>
</feature>
<accession>A0ABM1NR87</accession>
<gene>
    <name evidence="3" type="primary">LOC108610121</name>
</gene>
<feature type="compositionally biased region" description="Acidic residues" evidence="1">
    <location>
        <begin position="58"/>
        <end position="75"/>
    </location>
</feature>
<evidence type="ECO:0000313" key="3">
    <source>
        <dbReference type="RefSeq" id="XP_017857473.1"/>
    </source>
</evidence>
<keyword evidence="2" id="KW-1185">Reference proteome</keyword>
<dbReference type="RefSeq" id="XP_017857473.1">
    <property type="nucleotide sequence ID" value="XM_018001984.1"/>
</dbReference>
<evidence type="ECO:0000313" key="2">
    <source>
        <dbReference type="Proteomes" id="UP000694904"/>
    </source>
</evidence>
<proteinExistence type="predicted"/>
<dbReference type="InterPro" id="IPR031883">
    <property type="entry name" value="DUF4763"/>
</dbReference>
<feature type="compositionally biased region" description="Polar residues" evidence="1">
    <location>
        <begin position="1"/>
        <end position="11"/>
    </location>
</feature>
<dbReference type="Pfam" id="PF15960">
    <property type="entry name" value="DUF4763"/>
    <property type="match status" value="1"/>
</dbReference>
<protein>
    <submittedName>
        <fullName evidence="3">Uncharacterized protein LOC108610121</fullName>
    </submittedName>
</protein>
<reference evidence="2" key="2">
    <citation type="journal article" date="2016" name="G3 (Bethesda)">
        <title>Genome Evolution in Three Species of Cactophilic Drosophila.</title>
        <authorList>
            <person name="Sanchez-Flores A."/>
            <person name="Penazola F."/>
            <person name="Carpinteyro-Ponce J."/>
            <person name="Nazario-Yepiz N."/>
            <person name="Abreu-Goodger C."/>
            <person name="Machado C.A."/>
            <person name="Markow T.A."/>
        </authorList>
    </citation>
    <scope>NUCLEOTIDE SEQUENCE [LARGE SCALE GENOMIC DNA]</scope>
</reference>
<sequence length="317" mass="36619">MGKTMESTESLPTCRAPGLPICEPEDTHVSIVEQVSFRKIEPPIPPKTLHCDSIDRVDELEDADGEGEEEEEEEASAGQSTKPEEPVELEQIEAELLEQKNAVDLIGKEIALDMPECPSDDSCVNMELELQRGKVHPHIYKLQQENHLLRQQLSKAQLSCKAIDLSLKYLRNSLCRDLKAGAILQRRLDELNSFKLNVEHEQALCRQRYHHLQKVKYDWVDCKAYLKESAEHTQREIKKFVMRAEYTQPKLDALKLLQGAKRRAMDLHYDLTNKMTRLGQRLGSVAGWRESKNMRRFNSDISLFIKRNEHLLVKEKH</sequence>
<dbReference type="GeneID" id="108610121"/>
<reference evidence="2" key="1">
    <citation type="journal article" date="1997" name="Nucleic Acids Res.">
        <title>tRNAscan-SE: a program for improved detection of transfer RNA genes in genomic sequence.</title>
        <authorList>
            <person name="Lowe T.M."/>
            <person name="Eddy S.R."/>
        </authorList>
    </citation>
    <scope>NUCLEOTIDE SEQUENCE [LARGE SCALE GENOMIC DNA]</scope>
</reference>
<feature type="region of interest" description="Disordered" evidence="1">
    <location>
        <begin position="1"/>
        <end position="22"/>
    </location>
</feature>
<reference evidence="3" key="3">
    <citation type="submission" date="2025-08" db="UniProtKB">
        <authorList>
            <consortium name="RefSeq"/>
        </authorList>
    </citation>
    <scope>IDENTIFICATION</scope>
    <source>
        <tissue evidence="3">Whole organism</tissue>
    </source>
</reference>
<name>A0ABM1NR87_DROAR</name>
<organism evidence="2 3">
    <name type="scientific">Drosophila arizonae</name>
    <name type="common">Fruit fly</name>
    <dbReference type="NCBI Taxonomy" id="7263"/>
    <lineage>
        <taxon>Eukaryota</taxon>
        <taxon>Metazoa</taxon>
        <taxon>Ecdysozoa</taxon>
        <taxon>Arthropoda</taxon>
        <taxon>Hexapoda</taxon>
        <taxon>Insecta</taxon>
        <taxon>Pterygota</taxon>
        <taxon>Neoptera</taxon>
        <taxon>Endopterygota</taxon>
        <taxon>Diptera</taxon>
        <taxon>Brachycera</taxon>
        <taxon>Muscomorpha</taxon>
        <taxon>Ephydroidea</taxon>
        <taxon>Drosophilidae</taxon>
        <taxon>Drosophila</taxon>
    </lineage>
</organism>